<evidence type="ECO:0000259" key="4">
    <source>
        <dbReference type="SMART" id="SM00796"/>
    </source>
</evidence>
<evidence type="ECO:0000313" key="6">
    <source>
        <dbReference type="Proteomes" id="UP000036061"/>
    </source>
</evidence>
<evidence type="ECO:0000313" key="5">
    <source>
        <dbReference type="EMBL" id="AWX56082.1"/>
    </source>
</evidence>
<accession>A0A2Z4MHT8</accession>
<evidence type="ECO:0000256" key="2">
    <source>
        <dbReference type="ARBA" id="ARBA00022801"/>
    </source>
</evidence>
<dbReference type="GO" id="GO:0005524">
    <property type="term" value="F:ATP binding"/>
    <property type="evidence" value="ECO:0007669"/>
    <property type="project" value="UniProtKB-KW"/>
</dbReference>
<gene>
    <name evidence="5" type="ORF">AB432_013980</name>
</gene>
<dbReference type="SUPFAM" id="SSF50891">
    <property type="entry name" value="Cyclophilin-like"/>
    <property type="match status" value="1"/>
</dbReference>
<evidence type="ECO:0000256" key="3">
    <source>
        <dbReference type="ARBA" id="ARBA00022840"/>
    </source>
</evidence>
<dbReference type="PANTHER" id="PTHR34698:SF2">
    <property type="entry name" value="5-OXOPROLINASE SUBUNIT B"/>
    <property type="match status" value="1"/>
</dbReference>
<dbReference type="Proteomes" id="UP000036061">
    <property type="component" value="Chromosome"/>
</dbReference>
<reference evidence="5 6" key="1">
    <citation type="journal article" date="2015" name="Genome Announc.">
        <title>Draft Genome Sequence of Brevibacillus brevis DZQ7, a Plant Growth-Promoting Rhizobacterium with Broad-Spectrum Antimicrobial Activity.</title>
        <authorList>
            <person name="Hou Q."/>
            <person name="Wang C."/>
            <person name="Hou X."/>
            <person name="Xia Z."/>
            <person name="Ye J."/>
            <person name="Liu K."/>
            <person name="Liu H."/>
            <person name="Wang J."/>
            <person name="Guo H."/>
            <person name="Yu X."/>
            <person name="Yang Y."/>
            <person name="Du B."/>
            <person name="Ding Y."/>
        </authorList>
    </citation>
    <scope>NUCLEOTIDE SEQUENCE [LARGE SCALE GENOMIC DNA]</scope>
    <source>
        <strain evidence="5 6">DZQ7</strain>
    </source>
</reference>
<keyword evidence="2 5" id="KW-0378">Hydrolase</keyword>
<feature type="domain" description="Carboxyltransferase" evidence="4">
    <location>
        <begin position="17"/>
        <end position="226"/>
    </location>
</feature>
<dbReference type="GO" id="GO:0016787">
    <property type="term" value="F:hydrolase activity"/>
    <property type="evidence" value="ECO:0007669"/>
    <property type="project" value="UniProtKB-KW"/>
</dbReference>
<dbReference type="InterPro" id="IPR029000">
    <property type="entry name" value="Cyclophilin-like_dom_sf"/>
</dbReference>
<dbReference type="NCBIfam" id="TIGR00370">
    <property type="entry name" value="5-oxoprolinase subunit PxpB"/>
    <property type="match status" value="1"/>
</dbReference>
<dbReference type="AlphaFoldDB" id="A0A2Z4MHT8"/>
<dbReference type="SUPFAM" id="SSF160467">
    <property type="entry name" value="PH0987 N-terminal domain-like"/>
    <property type="match status" value="1"/>
</dbReference>
<keyword evidence="1" id="KW-0547">Nucleotide-binding</keyword>
<organism evidence="5 6">
    <name type="scientific">Brevibacillus brevis</name>
    <name type="common">Bacillus brevis</name>
    <dbReference type="NCBI Taxonomy" id="1393"/>
    <lineage>
        <taxon>Bacteria</taxon>
        <taxon>Bacillati</taxon>
        <taxon>Bacillota</taxon>
        <taxon>Bacilli</taxon>
        <taxon>Bacillales</taxon>
        <taxon>Paenibacillaceae</taxon>
        <taxon>Brevibacillus</taxon>
    </lineage>
</organism>
<evidence type="ECO:0000256" key="1">
    <source>
        <dbReference type="ARBA" id="ARBA00022741"/>
    </source>
</evidence>
<keyword evidence="3" id="KW-0067">ATP-binding</keyword>
<dbReference type="EMBL" id="CP030117">
    <property type="protein sequence ID" value="AWX56082.1"/>
    <property type="molecule type" value="Genomic_DNA"/>
</dbReference>
<dbReference type="InterPro" id="IPR003833">
    <property type="entry name" value="CT_C_D"/>
</dbReference>
<name>A0A2Z4MHT8_BREBE</name>
<dbReference type="Pfam" id="PF02682">
    <property type="entry name" value="CT_C_D"/>
    <property type="match status" value="1"/>
</dbReference>
<dbReference type="PANTHER" id="PTHR34698">
    <property type="entry name" value="5-OXOPROLINASE SUBUNIT B"/>
    <property type="match status" value="1"/>
</dbReference>
<proteinExistence type="predicted"/>
<protein>
    <submittedName>
        <fullName evidence="5">Allophanate hydrolase subunit 1</fullName>
    </submittedName>
</protein>
<dbReference type="Gene3D" id="3.30.1360.40">
    <property type="match status" value="1"/>
</dbReference>
<dbReference type="RefSeq" id="WP_048032786.1">
    <property type="nucleotide sequence ID" value="NZ_CP030117.1"/>
</dbReference>
<sequence length="249" mass="27862">MWQCRYSKMEGKTLPRYEFSPLGDSGVMVKLGEVIDQLTHEQVILFCEYLQEHPFPGMIESVPGFTTVTVYYDPITLFDPLDDILPYDRAVAILEQMSQQISNTHSKEYRLVEIPVCYGGNFGPDLEVVAKQNGLSIEEVISIHSTTEYLVYMIGFAPGFPYLGGMDERLATPRRSSPRLSIPMGSVGIGGLQTGIYSIESPGGWQIIGRTPLRLFQAGESSPSLLCAGDKVRFRPISEREYENGEKVY</sequence>
<dbReference type="InterPro" id="IPR010016">
    <property type="entry name" value="PxpB"/>
</dbReference>
<dbReference type="SMART" id="SM00796">
    <property type="entry name" value="AHS1"/>
    <property type="match status" value="1"/>
</dbReference>
<dbReference type="Gene3D" id="2.40.100.10">
    <property type="entry name" value="Cyclophilin-like"/>
    <property type="match status" value="1"/>
</dbReference>